<evidence type="ECO:0000256" key="1">
    <source>
        <dbReference type="SAM" id="MobiDB-lite"/>
    </source>
</evidence>
<organism evidence="3 4">
    <name type="scientific">Mycena belliarum</name>
    <dbReference type="NCBI Taxonomy" id="1033014"/>
    <lineage>
        <taxon>Eukaryota</taxon>
        <taxon>Fungi</taxon>
        <taxon>Dikarya</taxon>
        <taxon>Basidiomycota</taxon>
        <taxon>Agaricomycotina</taxon>
        <taxon>Agaricomycetes</taxon>
        <taxon>Agaricomycetidae</taxon>
        <taxon>Agaricales</taxon>
        <taxon>Marasmiineae</taxon>
        <taxon>Mycenaceae</taxon>
        <taxon>Mycena</taxon>
    </lineage>
</organism>
<feature type="compositionally biased region" description="Low complexity" evidence="1">
    <location>
        <begin position="122"/>
        <end position="145"/>
    </location>
</feature>
<dbReference type="AlphaFoldDB" id="A0AAD6UEA8"/>
<accession>A0AAD6UEA8</accession>
<evidence type="ECO:0000313" key="4">
    <source>
        <dbReference type="Proteomes" id="UP001222325"/>
    </source>
</evidence>
<sequence length="189" mass="19411">MRLLATSVLLGLCTGTSAVLRARDDPYATISSLTGVPRPKSTASAIVNAYAQAVQSCGPKVDAALESMIPMYGDATGVDVSEITITDPQFRQWAEQQPTVETANLFCEEAENALFAAEDTAHSSAPHTTTSGITGSGSSPPGDSGASRTGTSTRVTSPAPSASHNGAIEHGYQPLIVATGLVLMFVGLN</sequence>
<reference evidence="3" key="1">
    <citation type="submission" date="2023-03" db="EMBL/GenBank/DDBJ databases">
        <title>Massive genome expansion in bonnet fungi (Mycena s.s.) driven by repeated elements and novel gene families across ecological guilds.</title>
        <authorList>
            <consortium name="Lawrence Berkeley National Laboratory"/>
            <person name="Harder C.B."/>
            <person name="Miyauchi S."/>
            <person name="Viragh M."/>
            <person name="Kuo A."/>
            <person name="Thoen E."/>
            <person name="Andreopoulos B."/>
            <person name="Lu D."/>
            <person name="Skrede I."/>
            <person name="Drula E."/>
            <person name="Henrissat B."/>
            <person name="Morin E."/>
            <person name="Kohler A."/>
            <person name="Barry K."/>
            <person name="LaButti K."/>
            <person name="Morin E."/>
            <person name="Salamov A."/>
            <person name="Lipzen A."/>
            <person name="Mereny Z."/>
            <person name="Hegedus B."/>
            <person name="Baldrian P."/>
            <person name="Stursova M."/>
            <person name="Weitz H."/>
            <person name="Taylor A."/>
            <person name="Grigoriev I.V."/>
            <person name="Nagy L.G."/>
            <person name="Martin F."/>
            <person name="Kauserud H."/>
        </authorList>
    </citation>
    <scope>NUCLEOTIDE SEQUENCE</scope>
    <source>
        <strain evidence="3">CBHHK173m</strain>
    </source>
</reference>
<gene>
    <name evidence="3" type="ORF">B0H15DRAFT_944796</name>
</gene>
<feature type="compositionally biased region" description="Polar residues" evidence="1">
    <location>
        <begin position="146"/>
        <end position="164"/>
    </location>
</feature>
<dbReference type="Proteomes" id="UP001222325">
    <property type="component" value="Unassembled WGS sequence"/>
</dbReference>
<feature type="signal peptide" evidence="2">
    <location>
        <begin position="1"/>
        <end position="18"/>
    </location>
</feature>
<keyword evidence="4" id="KW-1185">Reference proteome</keyword>
<evidence type="ECO:0000256" key="2">
    <source>
        <dbReference type="SAM" id="SignalP"/>
    </source>
</evidence>
<evidence type="ECO:0000313" key="3">
    <source>
        <dbReference type="EMBL" id="KAJ7099386.1"/>
    </source>
</evidence>
<protein>
    <recommendedName>
        <fullName evidence="5">Infection structure specific protein</fullName>
    </recommendedName>
</protein>
<name>A0AAD6UEA8_9AGAR</name>
<dbReference type="EMBL" id="JARJCN010000007">
    <property type="protein sequence ID" value="KAJ7099386.1"/>
    <property type="molecule type" value="Genomic_DNA"/>
</dbReference>
<feature type="chain" id="PRO_5042104176" description="Infection structure specific protein" evidence="2">
    <location>
        <begin position="19"/>
        <end position="189"/>
    </location>
</feature>
<evidence type="ECO:0008006" key="5">
    <source>
        <dbReference type="Google" id="ProtNLM"/>
    </source>
</evidence>
<proteinExistence type="predicted"/>
<feature type="region of interest" description="Disordered" evidence="1">
    <location>
        <begin position="119"/>
        <end position="167"/>
    </location>
</feature>
<keyword evidence="2" id="KW-0732">Signal</keyword>
<comment type="caution">
    <text evidence="3">The sequence shown here is derived from an EMBL/GenBank/DDBJ whole genome shotgun (WGS) entry which is preliminary data.</text>
</comment>